<dbReference type="HOGENOM" id="CLU_026673_3_4_5"/>
<dbReference type="GO" id="GO:0016491">
    <property type="term" value="F:oxidoreductase activity"/>
    <property type="evidence" value="ECO:0007669"/>
    <property type="project" value="InterPro"/>
</dbReference>
<proteinExistence type="predicted"/>
<dbReference type="Pfam" id="PF00107">
    <property type="entry name" value="ADH_zinc_N"/>
    <property type="match status" value="1"/>
</dbReference>
<dbReference type="SMART" id="SM00829">
    <property type="entry name" value="PKS_ER"/>
    <property type="match status" value="1"/>
</dbReference>
<dbReference type="InterPro" id="IPR020843">
    <property type="entry name" value="ER"/>
</dbReference>
<evidence type="ECO:0000313" key="2">
    <source>
        <dbReference type="EMBL" id="EAU43012.1"/>
    </source>
</evidence>
<gene>
    <name evidence="2" type="ORF">FP2506_09221</name>
</gene>
<evidence type="ECO:0000313" key="3">
    <source>
        <dbReference type="Proteomes" id="UP000004310"/>
    </source>
</evidence>
<dbReference type="InterPro" id="IPR052711">
    <property type="entry name" value="Zinc_ADH-like"/>
</dbReference>
<reference evidence="2 3" key="1">
    <citation type="journal article" date="2010" name="J. Bacteriol.">
        <title>Genome sequence of Fulvimarina pelagi HTCC2506T, a Mn(II)-oxidizing alphaproteobacterium possessing an aerobic anoxygenic photosynthetic gene cluster and Xanthorhodopsin.</title>
        <authorList>
            <person name="Kang I."/>
            <person name="Oh H.M."/>
            <person name="Lim S.I."/>
            <person name="Ferriera S."/>
            <person name="Giovannoni S.J."/>
            <person name="Cho J.C."/>
        </authorList>
    </citation>
    <scope>NUCLEOTIDE SEQUENCE [LARGE SCALE GENOMIC DNA]</scope>
    <source>
        <strain evidence="2 3">HTCC2506</strain>
    </source>
</reference>
<dbReference type="AlphaFoldDB" id="Q0G5Q2"/>
<evidence type="ECO:0000259" key="1">
    <source>
        <dbReference type="SMART" id="SM00829"/>
    </source>
</evidence>
<sequence>MDGKNKGAEDMVKCIKLEKPGGLDRLQVAEIDDPRTPWPDEITVRIHASSLNFHDYGIVSGKSPTEDGRIPMSDGAGVVEEVGSDVTDFAVGDHVVSCFFPLWEEGPPRIADFSTTPGDGIDGYARERVTYPARAFTKAPHGYSHEEAATLTTAGLTAWRALVVDGGIKAGDTVLILGTGGVSIFALQMAKAFGASVIATSSSDEKLKRLKEMGASETINYESNPDWGSTVAEMTNGRGVDHVVEVGGPATLPQSIKACRIGGHMALIGVLTGRAGEIPTAAMMARQQVLKGLIVGSRQHQRDMVRALEVTGIRPVIDTTFPLDQIADAFRHEEAGKHFGKICLSI</sequence>
<dbReference type="eggNOG" id="COG0604">
    <property type="taxonomic scope" value="Bacteria"/>
</dbReference>
<comment type="caution">
    <text evidence="2">The sequence shown here is derived from an EMBL/GenBank/DDBJ whole genome shotgun (WGS) entry which is preliminary data.</text>
</comment>
<dbReference type="InterPro" id="IPR013154">
    <property type="entry name" value="ADH-like_N"/>
</dbReference>
<dbReference type="Gene3D" id="3.40.50.720">
    <property type="entry name" value="NAD(P)-binding Rossmann-like Domain"/>
    <property type="match status" value="1"/>
</dbReference>
<dbReference type="CDD" id="cd08276">
    <property type="entry name" value="MDR7"/>
    <property type="match status" value="1"/>
</dbReference>
<dbReference type="Gene3D" id="3.90.180.10">
    <property type="entry name" value="Medium-chain alcohol dehydrogenases, catalytic domain"/>
    <property type="match status" value="1"/>
</dbReference>
<dbReference type="PANTHER" id="PTHR45033:SF2">
    <property type="entry name" value="ZINC-TYPE ALCOHOL DEHYDROGENASE-LIKE PROTEIN C1773.06C"/>
    <property type="match status" value="1"/>
</dbReference>
<protein>
    <submittedName>
        <fullName evidence="2">Oxidoreductase, zinc-binding dehydrogenase family protein</fullName>
    </submittedName>
</protein>
<organism evidence="2 3">
    <name type="scientific">Fulvimarina pelagi HTCC2506</name>
    <dbReference type="NCBI Taxonomy" id="314231"/>
    <lineage>
        <taxon>Bacteria</taxon>
        <taxon>Pseudomonadati</taxon>
        <taxon>Pseudomonadota</taxon>
        <taxon>Alphaproteobacteria</taxon>
        <taxon>Hyphomicrobiales</taxon>
        <taxon>Aurantimonadaceae</taxon>
        <taxon>Fulvimarina</taxon>
    </lineage>
</organism>
<dbReference type="STRING" id="217511.GCA_001463845_00610"/>
<dbReference type="InterPro" id="IPR011032">
    <property type="entry name" value="GroES-like_sf"/>
</dbReference>
<dbReference type="EMBL" id="AATP01000001">
    <property type="protein sequence ID" value="EAU43012.1"/>
    <property type="molecule type" value="Genomic_DNA"/>
</dbReference>
<dbReference type="SUPFAM" id="SSF50129">
    <property type="entry name" value="GroES-like"/>
    <property type="match status" value="1"/>
</dbReference>
<keyword evidence="3" id="KW-1185">Reference proteome</keyword>
<dbReference type="Proteomes" id="UP000004310">
    <property type="component" value="Unassembled WGS sequence"/>
</dbReference>
<dbReference type="InterPro" id="IPR013149">
    <property type="entry name" value="ADH-like_C"/>
</dbReference>
<accession>Q0G5Q2</accession>
<dbReference type="InterPro" id="IPR036291">
    <property type="entry name" value="NAD(P)-bd_dom_sf"/>
</dbReference>
<name>Q0G5Q2_9HYPH</name>
<dbReference type="SUPFAM" id="SSF51735">
    <property type="entry name" value="NAD(P)-binding Rossmann-fold domains"/>
    <property type="match status" value="1"/>
</dbReference>
<dbReference type="PANTHER" id="PTHR45033">
    <property type="match status" value="1"/>
</dbReference>
<feature type="domain" description="Enoyl reductase (ER)" evidence="1">
    <location>
        <begin position="21"/>
        <end position="344"/>
    </location>
</feature>
<dbReference type="Pfam" id="PF08240">
    <property type="entry name" value="ADH_N"/>
    <property type="match status" value="1"/>
</dbReference>